<accession>A0A2Z5Y0G1</accession>
<dbReference type="Proteomes" id="UP000269226">
    <property type="component" value="Chromosome"/>
</dbReference>
<protein>
    <recommendedName>
        <fullName evidence="5">Lipoprotein</fullName>
    </recommendedName>
</protein>
<sequence length="269" mass="30500">MKKIFVLVSLGWLTISLTACKEAEGNHAVSENKNNIMIQQNKDEKSNKKLENKNKQDTKNKLTKNDNQNFDSNTKNEVVKNNNQNANSNVDTKNERASIIKNSNTSIKYPQFSSYDNNQVINSSIQAYIQELKDIYGEDLVADYQITLQNSNYVSLVYSGNIEKAAYPRQFKSGITIDLKNGNRVPLNAILNLNDTVKHTIEDKLMNIFKAKDIDFKAIFPNGIDNLLSNKEMTPATSDLQYYLINNEVVLIFSVPHAIGDYVECTLPY</sequence>
<evidence type="ECO:0000256" key="1">
    <source>
        <dbReference type="SAM" id="MobiDB-lite"/>
    </source>
</evidence>
<evidence type="ECO:0000256" key="2">
    <source>
        <dbReference type="SAM" id="SignalP"/>
    </source>
</evidence>
<organism evidence="3 4">
    <name type="scientific">Melissococcus plutonius</name>
    <dbReference type="NCBI Taxonomy" id="33970"/>
    <lineage>
        <taxon>Bacteria</taxon>
        <taxon>Bacillati</taxon>
        <taxon>Bacillota</taxon>
        <taxon>Bacilli</taxon>
        <taxon>Lactobacillales</taxon>
        <taxon>Enterococcaceae</taxon>
        <taxon>Melissococcus</taxon>
    </lineage>
</organism>
<proteinExistence type="predicted"/>
<dbReference type="RefSeq" id="WP_014372865.1">
    <property type="nucleotide sequence ID" value="NZ_AP018492.1"/>
</dbReference>
<reference evidence="3 4" key="1">
    <citation type="submission" date="2018-01" db="EMBL/GenBank/DDBJ databases">
        <title>Whole genome sequence of Melissococcus plutonius DAT561.</title>
        <authorList>
            <person name="Okumura K."/>
            <person name="Takamatsu D."/>
            <person name="Okura M."/>
        </authorList>
    </citation>
    <scope>NUCLEOTIDE SEQUENCE [LARGE SCALE GENOMIC DNA]</scope>
    <source>
        <strain evidence="3 4">DAT561</strain>
    </source>
</reference>
<feature type="signal peptide" evidence="2">
    <location>
        <begin position="1"/>
        <end position="21"/>
    </location>
</feature>
<dbReference type="AlphaFoldDB" id="A0A2Z5Y0G1"/>
<feature type="region of interest" description="Disordered" evidence="1">
    <location>
        <begin position="31"/>
        <end position="93"/>
    </location>
</feature>
<evidence type="ECO:0008006" key="5">
    <source>
        <dbReference type="Google" id="ProtNLM"/>
    </source>
</evidence>
<keyword evidence="2" id="KW-0732">Signal</keyword>
<feature type="chain" id="PRO_5038655432" description="Lipoprotein" evidence="2">
    <location>
        <begin position="22"/>
        <end position="269"/>
    </location>
</feature>
<dbReference type="PROSITE" id="PS51257">
    <property type="entry name" value="PROKAR_LIPOPROTEIN"/>
    <property type="match status" value="1"/>
</dbReference>
<feature type="compositionally biased region" description="Low complexity" evidence="1">
    <location>
        <begin position="73"/>
        <end position="90"/>
    </location>
</feature>
<evidence type="ECO:0000313" key="3">
    <source>
        <dbReference type="EMBL" id="BBC60250.1"/>
    </source>
</evidence>
<evidence type="ECO:0000313" key="4">
    <source>
        <dbReference type="Proteomes" id="UP000269226"/>
    </source>
</evidence>
<feature type="compositionally biased region" description="Basic and acidic residues" evidence="1">
    <location>
        <begin position="41"/>
        <end position="64"/>
    </location>
</feature>
<name>A0A2Z5Y0G1_9ENTE</name>
<feature type="compositionally biased region" description="Polar residues" evidence="1">
    <location>
        <begin position="31"/>
        <end position="40"/>
    </location>
</feature>
<gene>
    <name evidence="3" type="ORF">DAT561_0082</name>
</gene>
<dbReference type="EMBL" id="AP018492">
    <property type="protein sequence ID" value="BBC60250.1"/>
    <property type="molecule type" value="Genomic_DNA"/>
</dbReference>
<dbReference type="GeneID" id="57042651"/>